<evidence type="ECO:0000313" key="1">
    <source>
        <dbReference type="EMBL" id="GBM92386.1"/>
    </source>
</evidence>
<sequence length="93" mass="10251">MNTFENASQPVQKAAISLTTILGTNNRSNSFSSKRPTLLKMHVFNSNLNIKEASAQSVSSVDAFTTLLRRAELHDGGLTLDLGLHFIHMFQSM</sequence>
<dbReference type="AlphaFoldDB" id="A0A4Y2JTB3"/>
<protein>
    <submittedName>
        <fullName evidence="1">Uncharacterized protein</fullName>
    </submittedName>
</protein>
<accession>A0A4Y2JTB3</accession>
<name>A0A4Y2JTB3_ARAVE</name>
<evidence type="ECO:0000313" key="2">
    <source>
        <dbReference type="Proteomes" id="UP000499080"/>
    </source>
</evidence>
<dbReference type="Proteomes" id="UP000499080">
    <property type="component" value="Unassembled WGS sequence"/>
</dbReference>
<organism evidence="1 2">
    <name type="scientific">Araneus ventricosus</name>
    <name type="common">Orbweaver spider</name>
    <name type="synonym">Epeira ventricosa</name>
    <dbReference type="NCBI Taxonomy" id="182803"/>
    <lineage>
        <taxon>Eukaryota</taxon>
        <taxon>Metazoa</taxon>
        <taxon>Ecdysozoa</taxon>
        <taxon>Arthropoda</taxon>
        <taxon>Chelicerata</taxon>
        <taxon>Arachnida</taxon>
        <taxon>Araneae</taxon>
        <taxon>Araneomorphae</taxon>
        <taxon>Entelegynae</taxon>
        <taxon>Araneoidea</taxon>
        <taxon>Araneidae</taxon>
        <taxon>Araneus</taxon>
    </lineage>
</organism>
<proteinExistence type="predicted"/>
<dbReference type="EMBL" id="BGPR01003784">
    <property type="protein sequence ID" value="GBM92386.1"/>
    <property type="molecule type" value="Genomic_DNA"/>
</dbReference>
<reference evidence="1 2" key="1">
    <citation type="journal article" date="2019" name="Sci. Rep.">
        <title>Orb-weaving spider Araneus ventricosus genome elucidates the spidroin gene catalogue.</title>
        <authorList>
            <person name="Kono N."/>
            <person name="Nakamura H."/>
            <person name="Ohtoshi R."/>
            <person name="Moran D.A.P."/>
            <person name="Shinohara A."/>
            <person name="Yoshida Y."/>
            <person name="Fujiwara M."/>
            <person name="Mori M."/>
            <person name="Tomita M."/>
            <person name="Arakawa K."/>
        </authorList>
    </citation>
    <scope>NUCLEOTIDE SEQUENCE [LARGE SCALE GENOMIC DNA]</scope>
</reference>
<keyword evidence="2" id="KW-1185">Reference proteome</keyword>
<comment type="caution">
    <text evidence="1">The sequence shown here is derived from an EMBL/GenBank/DDBJ whole genome shotgun (WGS) entry which is preliminary data.</text>
</comment>
<gene>
    <name evidence="1" type="ORF">AVEN_213225_1</name>
</gene>